<dbReference type="EMBL" id="LHUR01000042">
    <property type="protein sequence ID" value="KOA18565.1"/>
    <property type="molecule type" value="Genomic_DNA"/>
</dbReference>
<dbReference type="RefSeq" id="WP_052222897.1">
    <property type="nucleotide sequence ID" value="NZ_LHUR01000042.1"/>
</dbReference>
<reference evidence="2" key="1">
    <citation type="submission" date="2015-08" db="EMBL/GenBank/DDBJ databases">
        <title>Genome sequence of the strict anaerobe Clostridium homopropionicum LuHBu1 (DSM 5847T).</title>
        <authorList>
            <person name="Poehlein A."/>
            <person name="Beck M."/>
            <person name="Schiel-Bengelsdorf B."/>
            <person name="Bengelsdorf F.R."/>
            <person name="Daniel R."/>
            <person name="Duerre P."/>
        </authorList>
    </citation>
    <scope>NUCLEOTIDE SEQUENCE [LARGE SCALE GENOMIC DNA]</scope>
    <source>
        <strain evidence="2">DSM 5847</strain>
    </source>
</reference>
<dbReference type="AlphaFoldDB" id="A0A0L6Z6I0"/>
<dbReference type="Proteomes" id="UP000037043">
    <property type="component" value="Unassembled WGS sequence"/>
</dbReference>
<gene>
    <name evidence="1" type="ORF">CLHOM_34670</name>
</gene>
<proteinExistence type="predicted"/>
<comment type="caution">
    <text evidence="1">The sequence shown here is derived from an EMBL/GenBank/DDBJ whole genome shotgun (WGS) entry which is preliminary data.</text>
</comment>
<evidence type="ECO:0000313" key="1">
    <source>
        <dbReference type="EMBL" id="KOA18565.1"/>
    </source>
</evidence>
<keyword evidence="2" id="KW-1185">Reference proteome</keyword>
<accession>A0A0L6Z6I0</accession>
<dbReference type="Pfam" id="PF03698">
    <property type="entry name" value="UPF0180"/>
    <property type="match status" value="1"/>
</dbReference>
<organism evidence="1 2">
    <name type="scientific">Clostridium homopropionicum DSM 5847</name>
    <dbReference type="NCBI Taxonomy" id="1121318"/>
    <lineage>
        <taxon>Bacteria</taxon>
        <taxon>Bacillati</taxon>
        <taxon>Bacillota</taxon>
        <taxon>Clostridia</taxon>
        <taxon>Eubacteriales</taxon>
        <taxon>Clostridiaceae</taxon>
        <taxon>Clostridium</taxon>
    </lineage>
</organism>
<evidence type="ECO:0000313" key="2">
    <source>
        <dbReference type="Proteomes" id="UP000037043"/>
    </source>
</evidence>
<sequence>MAKIAVEDSLNDYAKYITSKGHDVEKFKANEKTHSSYFNNFDAVVVGEFDYNILDLKDEITYASGLNASILNTQDAVVPPQAINSTMLNENYTGKRKSFASVPTIFAYGRTTEQVKHEIDRVLSEIER</sequence>
<protein>
    <submittedName>
        <fullName evidence="1">Uncharacterized protein</fullName>
    </submittedName>
</protein>
<dbReference type="PATRIC" id="fig|1121318.3.peg.3467"/>
<dbReference type="InterPro" id="IPR005370">
    <property type="entry name" value="UPF0180"/>
</dbReference>
<name>A0A0L6Z6I0_9CLOT</name>